<dbReference type="RefSeq" id="WP_093573975.1">
    <property type="nucleotide sequence ID" value="NZ_FOWC01000004.1"/>
</dbReference>
<dbReference type="PRINTS" id="PR00598">
    <property type="entry name" value="HTHMARR"/>
</dbReference>
<keyword evidence="5" id="KW-1185">Reference proteome</keyword>
<dbReference type="EMBL" id="FOWC01000004">
    <property type="protein sequence ID" value="SFP13883.1"/>
    <property type="molecule type" value="Genomic_DNA"/>
</dbReference>
<dbReference type="PROSITE" id="PS50995">
    <property type="entry name" value="HTH_MARR_2"/>
    <property type="match status" value="1"/>
</dbReference>
<name>A0A1I5MWM8_9PSEU</name>
<dbReference type="InterPro" id="IPR000835">
    <property type="entry name" value="HTH_MarR-typ"/>
</dbReference>
<sequence length="153" mass="17004">MTTTPSPGRKQAGAELTTLGAMWPRMMALRSRIDHEVEQALQRQLHLGFSEFVALMSLADRPDGELRMQELADATSLNQSSATRLVGRLERTGLTERRLCEYDRRGVYTGITDAGRVTLRKAVPVYEAALANAFDRVAADPDYRDLIAAVDPR</sequence>
<feature type="domain" description="HTH marR-type" evidence="1">
    <location>
        <begin position="13"/>
        <end position="153"/>
    </location>
</feature>
<evidence type="ECO:0000313" key="5">
    <source>
        <dbReference type="Proteomes" id="UP000470404"/>
    </source>
</evidence>
<dbReference type="PANTHER" id="PTHR33164">
    <property type="entry name" value="TRANSCRIPTIONAL REGULATOR, MARR FAMILY"/>
    <property type="match status" value="1"/>
</dbReference>
<reference evidence="3 4" key="1">
    <citation type="submission" date="2016-10" db="EMBL/GenBank/DDBJ databases">
        <authorList>
            <person name="de Groot N.N."/>
        </authorList>
    </citation>
    <scope>NUCLEOTIDE SEQUENCE [LARGE SCALE GENOMIC DNA]</scope>
    <source>
        <strain evidence="3 4">DSM 44637</strain>
    </source>
</reference>
<dbReference type="GO" id="GO:0003677">
    <property type="term" value="F:DNA binding"/>
    <property type="evidence" value="ECO:0007669"/>
    <property type="project" value="UniProtKB-KW"/>
</dbReference>
<dbReference type="PANTHER" id="PTHR33164:SF99">
    <property type="entry name" value="MARR FAMILY REGULATORY PROTEIN"/>
    <property type="match status" value="1"/>
</dbReference>
<dbReference type="InterPro" id="IPR039422">
    <property type="entry name" value="MarR/SlyA-like"/>
</dbReference>
<protein>
    <submittedName>
        <fullName evidence="3">DNA-binding transcriptional regulator, MarR family</fullName>
    </submittedName>
    <submittedName>
        <fullName evidence="2">MarR family transcriptional regulator</fullName>
    </submittedName>
</protein>
<evidence type="ECO:0000313" key="2">
    <source>
        <dbReference type="EMBL" id="NEC57707.1"/>
    </source>
</evidence>
<keyword evidence="3" id="KW-0238">DNA-binding</keyword>
<dbReference type="SUPFAM" id="SSF46785">
    <property type="entry name" value="Winged helix' DNA-binding domain"/>
    <property type="match status" value="1"/>
</dbReference>
<accession>A0A1I5MWM8</accession>
<dbReference type="STRING" id="112413.SAMN05421854_104172"/>
<dbReference type="EMBL" id="JAAGNC010000094">
    <property type="protein sequence ID" value="NEC57707.1"/>
    <property type="molecule type" value="Genomic_DNA"/>
</dbReference>
<dbReference type="GO" id="GO:0003700">
    <property type="term" value="F:DNA-binding transcription factor activity"/>
    <property type="evidence" value="ECO:0007669"/>
    <property type="project" value="InterPro"/>
</dbReference>
<dbReference type="Proteomes" id="UP000470404">
    <property type="component" value="Unassembled WGS sequence"/>
</dbReference>
<evidence type="ECO:0000313" key="4">
    <source>
        <dbReference type="Proteomes" id="UP000199137"/>
    </source>
</evidence>
<dbReference type="Gene3D" id="1.10.10.10">
    <property type="entry name" value="Winged helix-like DNA-binding domain superfamily/Winged helix DNA-binding domain"/>
    <property type="match status" value="1"/>
</dbReference>
<dbReference type="OrthoDB" id="5195026at2"/>
<gene>
    <name evidence="2" type="ORF">G3I59_19435</name>
    <name evidence="3" type="ORF">SAMN05421854_104172</name>
</gene>
<evidence type="ECO:0000313" key="3">
    <source>
        <dbReference type="EMBL" id="SFP13883.1"/>
    </source>
</evidence>
<dbReference type="AlphaFoldDB" id="A0A1I5MWM8"/>
<dbReference type="GO" id="GO:0006950">
    <property type="term" value="P:response to stress"/>
    <property type="evidence" value="ECO:0007669"/>
    <property type="project" value="TreeGrafter"/>
</dbReference>
<reference evidence="2 5" key="2">
    <citation type="submission" date="2020-01" db="EMBL/GenBank/DDBJ databases">
        <title>Insect and environment-associated Actinomycetes.</title>
        <authorList>
            <person name="Currrie C."/>
            <person name="Chevrette M."/>
            <person name="Carlson C."/>
            <person name="Stubbendieck R."/>
            <person name="Wendt-Pienkowski E."/>
        </authorList>
    </citation>
    <scope>NUCLEOTIDE SEQUENCE [LARGE SCALE GENOMIC DNA]</scope>
    <source>
        <strain evidence="2 5">SID8386</strain>
    </source>
</reference>
<dbReference type="SMART" id="SM00347">
    <property type="entry name" value="HTH_MARR"/>
    <property type="match status" value="1"/>
</dbReference>
<dbReference type="Proteomes" id="UP000199137">
    <property type="component" value="Unassembled WGS sequence"/>
</dbReference>
<evidence type="ECO:0000259" key="1">
    <source>
        <dbReference type="PROSITE" id="PS50995"/>
    </source>
</evidence>
<dbReference type="InterPro" id="IPR036388">
    <property type="entry name" value="WH-like_DNA-bd_sf"/>
</dbReference>
<organism evidence="3 4">
    <name type="scientific">Amycolatopsis rubida</name>
    <dbReference type="NCBI Taxonomy" id="112413"/>
    <lineage>
        <taxon>Bacteria</taxon>
        <taxon>Bacillati</taxon>
        <taxon>Actinomycetota</taxon>
        <taxon>Actinomycetes</taxon>
        <taxon>Pseudonocardiales</taxon>
        <taxon>Pseudonocardiaceae</taxon>
        <taxon>Amycolatopsis</taxon>
    </lineage>
</organism>
<dbReference type="Pfam" id="PF12802">
    <property type="entry name" value="MarR_2"/>
    <property type="match status" value="1"/>
</dbReference>
<dbReference type="InterPro" id="IPR036390">
    <property type="entry name" value="WH_DNA-bd_sf"/>
</dbReference>
<proteinExistence type="predicted"/>